<dbReference type="EMBL" id="KZ857685">
    <property type="protein sequence ID" value="RDX39671.1"/>
    <property type="molecule type" value="Genomic_DNA"/>
</dbReference>
<keyword evidence="3" id="KW-1185">Reference proteome</keyword>
<gene>
    <name evidence="2" type="ORF">OH76DRAFT_1424164</name>
</gene>
<name>A0A371CHD0_9APHY</name>
<reference evidence="2 3" key="1">
    <citation type="journal article" date="2018" name="Biotechnol. Biofuels">
        <title>Integrative visual omics of the white-rot fungus Polyporus brumalis exposes the biotechnological potential of its oxidative enzymes for delignifying raw plant biomass.</title>
        <authorList>
            <person name="Miyauchi S."/>
            <person name="Rancon A."/>
            <person name="Drula E."/>
            <person name="Hage H."/>
            <person name="Chaduli D."/>
            <person name="Favel A."/>
            <person name="Grisel S."/>
            <person name="Henrissat B."/>
            <person name="Herpoel-Gimbert I."/>
            <person name="Ruiz-Duenas F.J."/>
            <person name="Chevret D."/>
            <person name="Hainaut M."/>
            <person name="Lin J."/>
            <person name="Wang M."/>
            <person name="Pangilinan J."/>
            <person name="Lipzen A."/>
            <person name="Lesage-Meessen L."/>
            <person name="Navarro D."/>
            <person name="Riley R."/>
            <person name="Grigoriev I.V."/>
            <person name="Zhou S."/>
            <person name="Raouche S."/>
            <person name="Rosso M.N."/>
        </authorList>
    </citation>
    <scope>NUCLEOTIDE SEQUENCE [LARGE SCALE GENOMIC DNA]</scope>
    <source>
        <strain evidence="2 3">BRFM 1820</strain>
    </source>
</reference>
<evidence type="ECO:0000256" key="1">
    <source>
        <dbReference type="SAM" id="MobiDB-lite"/>
    </source>
</evidence>
<proteinExistence type="predicted"/>
<sequence length="336" mass="37871">MYRARQGAGCFLQRPASDVLLKALHGVCPSSQAKRPGPSAVRIELSAVHISGSFLTFTIPTVRNPTRPPLSRARPRLLRTAYQGHTLKRTRSTAAYTSRRAEPSQRSRELGRREECQELARLYTYWELPAVQCPMHHPNTLVRQSLSFMAEHDGRRVGLTSRALKRLAAIVEVESDRAGKSGRGYRLQDRKEHQRPCRQKKQCAAIKLKSLELTDTQPLHPHRESQRPGIMVMPACRMLYCAKNQASGDRLQHADVRQASPFAQYSASDEPVAAQDDIPVYLLSTRERPSARKLGDVRKSERESGGQEGGGRGQLWMRKSRALVLHAEQRASVWQD</sequence>
<feature type="region of interest" description="Disordered" evidence="1">
    <location>
        <begin position="90"/>
        <end position="112"/>
    </location>
</feature>
<evidence type="ECO:0000313" key="3">
    <source>
        <dbReference type="Proteomes" id="UP000256964"/>
    </source>
</evidence>
<protein>
    <submittedName>
        <fullName evidence="2">Uncharacterized protein</fullName>
    </submittedName>
</protein>
<feature type="compositionally biased region" description="Basic and acidic residues" evidence="1">
    <location>
        <begin position="186"/>
        <end position="195"/>
    </location>
</feature>
<organism evidence="2 3">
    <name type="scientific">Lentinus brumalis</name>
    <dbReference type="NCBI Taxonomy" id="2498619"/>
    <lineage>
        <taxon>Eukaryota</taxon>
        <taxon>Fungi</taxon>
        <taxon>Dikarya</taxon>
        <taxon>Basidiomycota</taxon>
        <taxon>Agaricomycotina</taxon>
        <taxon>Agaricomycetes</taxon>
        <taxon>Polyporales</taxon>
        <taxon>Polyporaceae</taxon>
        <taxon>Lentinus</taxon>
    </lineage>
</organism>
<feature type="region of interest" description="Disordered" evidence="1">
    <location>
        <begin position="179"/>
        <end position="199"/>
    </location>
</feature>
<feature type="compositionally biased region" description="Basic and acidic residues" evidence="1">
    <location>
        <begin position="291"/>
        <end position="305"/>
    </location>
</feature>
<feature type="region of interest" description="Disordered" evidence="1">
    <location>
        <begin position="291"/>
        <end position="315"/>
    </location>
</feature>
<feature type="compositionally biased region" description="Basic and acidic residues" evidence="1">
    <location>
        <begin position="99"/>
        <end position="112"/>
    </location>
</feature>
<evidence type="ECO:0000313" key="2">
    <source>
        <dbReference type="EMBL" id="RDX39671.1"/>
    </source>
</evidence>
<dbReference type="Proteomes" id="UP000256964">
    <property type="component" value="Unassembled WGS sequence"/>
</dbReference>
<accession>A0A371CHD0</accession>
<dbReference type="AlphaFoldDB" id="A0A371CHD0"/>